<evidence type="ECO:0000313" key="3">
    <source>
        <dbReference type="Proteomes" id="UP001631957"/>
    </source>
</evidence>
<accession>A0ABW9IB24</accession>
<gene>
    <name evidence="2" type="ORF">ACKI18_47165</name>
</gene>
<name>A0ABW9IB24_9ACTN</name>
<feature type="domain" description="EAL" evidence="1">
    <location>
        <begin position="39"/>
        <end position="95"/>
    </location>
</feature>
<dbReference type="Pfam" id="PF00563">
    <property type="entry name" value="EAL"/>
    <property type="match status" value="1"/>
</dbReference>
<dbReference type="InterPro" id="IPR001633">
    <property type="entry name" value="EAL_dom"/>
</dbReference>
<dbReference type="PANTHER" id="PTHR44757:SF2">
    <property type="entry name" value="BIOFILM ARCHITECTURE MAINTENANCE PROTEIN MBAA"/>
    <property type="match status" value="1"/>
</dbReference>
<dbReference type="SUPFAM" id="SSF141868">
    <property type="entry name" value="EAL domain-like"/>
    <property type="match status" value="1"/>
</dbReference>
<sequence length="95" mass="10047">IMPLPTPLYDTDGKLTGAINLLVDVTSGLQPGPNAVSGRHDLAEDLEAAIAQKQLYLHYQPVFSVAGVLTGFEALARWVHPARGVVAPSEFIPAA</sequence>
<dbReference type="PANTHER" id="PTHR44757">
    <property type="entry name" value="DIGUANYLATE CYCLASE DGCP"/>
    <property type="match status" value="1"/>
</dbReference>
<keyword evidence="3" id="KW-1185">Reference proteome</keyword>
<dbReference type="RefSeq" id="WP_409134884.1">
    <property type="nucleotide sequence ID" value="NZ_JBJVNI010000150.1"/>
</dbReference>
<dbReference type="PROSITE" id="PS50883">
    <property type="entry name" value="EAL"/>
    <property type="match status" value="1"/>
</dbReference>
<proteinExistence type="predicted"/>
<reference evidence="2 3" key="1">
    <citation type="submission" date="2024-12" db="EMBL/GenBank/DDBJ databases">
        <title>Forecasting of Potato common scab and diversities of Pathogenic streptomyces spp. in china.</title>
        <authorList>
            <person name="Handique U."/>
            <person name="Wu J."/>
        </authorList>
    </citation>
    <scope>NUCLEOTIDE SEQUENCE [LARGE SCALE GENOMIC DNA]</scope>
    <source>
        <strain evidence="2 3">ZRIMU1530</strain>
    </source>
</reference>
<evidence type="ECO:0000313" key="2">
    <source>
        <dbReference type="EMBL" id="MFM9616187.1"/>
    </source>
</evidence>
<evidence type="ECO:0000259" key="1">
    <source>
        <dbReference type="PROSITE" id="PS50883"/>
    </source>
</evidence>
<feature type="non-terminal residue" evidence="2">
    <location>
        <position position="95"/>
    </location>
</feature>
<organism evidence="2 3">
    <name type="scientific">Streptomyces niveiscabiei</name>
    <dbReference type="NCBI Taxonomy" id="164115"/>
    <lineage>
        <taxon>Bacteria</taxon>
        <taxon>Bacillati</taxon>
        <taxon>Actinomycetota</taxon>
        <taxon>Actinomycetes</taxon>
        <taxon>Kitasatosporales</taxon>
        <taxon>Streptomycetaceae</taxon>
        <taxon>Streptomyces</taxon>
    </lineage>
</organism>
<feature type="non-terminal residue" evidence="2">
    <location>
        <position position="1"/>
    </location>
</feature>
<dbReference type="InterPro" id="IPR052155">
    <property type="entry name" value="Biofilm_reg_signaling"/>
</dbReference>
<dbReference type="InterPro" id="IPR035919">
    <property type="entry name" value="EAL_sf"/>
</dbReference>
<dbReference type="EMBL" id="JBJVNI010000150">
    <property type="protein sequence ID" value="MFM9616187.1"/>
    <property type="molecule type" value="Genomic_DNA"/>
</dbReference>
<dbReference type="Proteomes" id="UP001631957">
    <property type="component" value="Unassembled WGS sequence"/>
</dbReference>
<comment type="caution">
    <text evidence="2">The sequence shown here is derived from an EMBL/GenBank/DDBJ whole genome shotgun (WGS) entry which is preliminary data.</text>
</comment>
<protein>
    <submittedName>
        <fullName evidence="2">EAL domain-containing protein</fullName>
    </submittedName>
</protein>
<dbReference type="Gene3D" id="3.20.20.450">
    <property type="entry name" value="EAL domain"/>
    <property type="match status" value="1"/>
</dbReference>